<evidence type="ECO:0000313" key="2">
    <source>
        <dbReference type="Proteomes" id="UP000229740"/>
    </source>
</evidence>
<reference evidence="1 2" key="1">
    <citation type="submission" date="2017-10" db="EMBL/GenBank/DDBJ databases">
        <title>Novel microbial diversity and functional potential in the marine mammal oral microbiome.</title>
        <authorList>
            <person name="Dudek N.K."/>
            <person name="Sun C.L."/>
            <person name="Burstein D."/>
            <person name="Kantor R.S."/>
            <person name="Aliaga Goltsman D.S."/>
            <person name="Bik E.M."/>
            <person name="Thomas B.C."/>
            <person name="Banfield J.F."/>
            <person name="Relman D.A."/>
        </authorList>
    </citation>
    <scope>NUCLEOTIDE SEQUENCE [LARGE SCALE GENOMIC DNA]</scope>
    <source>
        <strain evidence="1">DOLZORAL124_49_17</strain>
    </source>
</reference>
<gene>
    <name evidence="1" type="ORF">CSB45_15520</name>
</gene>
<evidence type="ECO:0000313" key="1">
    <source>
        <dbReference type="EMBL" id="PID55538.1"/>
    </source>
</evidence>
<organism evidence="1 2">
    <name type="scientific">candidate division KSB3 bacterium</name>
    <dbReference type="NCBI Taxonomy" id="2044937"/>
    <lineage>
        <taxon>Bacteria</taxon>
        <taxon>candidate division KSB3</taxon>
    </lineage>
</organism>
<proteinExistence type="predicted"/>
<dbReference type="EMBL" id="PDPS01000074">
    <property type="protein sequence ID" value="PID55538.1"/>
    <property type="molecule type" value="Genomic_DNA"/>
</dbReference>
<dbReference type="AlphaFoldDB" id="A0A2G6E1B9"/>
<name>A0A2G6E1B9_9BACT</name>
<accession>A0A2G6E1B9</accession>
<sequence length="71" mass="7949">MVMPSCAHCVHYFITYERFQPYGCRAMGFKSRQNPAEVVFCSSGQQCRMFVDKRAKKQNTPPTGGKGGIIA</sequence>
<dbReference type="Proteomes" id="UP000229740">
    <property type="component" value="Unassembled WGS sequence"/>
</dbReference>
<comment type="caution">
    <text evidence="1">The sequence shown here is derived from an EMBL/GenBank/DDBJ whole genome shotgun (WGS) entry which is preliminary data.</text>
</comment>
<protein>
    <submittedName>
        <fullName evidence="1">Uracil-DNA glycosylase</fullName>
    </submittedName>
</protein>